<dbReference type="Proteomes" id="UP000596427">
    <property type="component" value="Chromosome"/>
</dbReference>
<proteinExistence type="predicted"/>
<protein>
    <submittedName>
        <fullName evidence="1">Uncharacterized protein</fullName>
    </submittedName>
</protein>
<evidence type="ECO:0000313" key="1">
    <source>
        <dbReference type="EMBL" id="QRG09089.1"/>
    </source>
</evidence>
<organism evidence="1 2">
    <name type="scientific">Xanthobacter dioxanivorans</name>
    <dbReference type="NCBI Taxonomy" id="2528964"/>
    <lineage>
        <taxon>Bacteria</taxon>
        <taxon>Pseudomonadati</taxon>
        <taxon>Pseudomonadota</taxon>
        <taxon>Alphaproteobacteria</taxon>
        <taxon>Hyphomicrobiales</taxon>
        <taxon>Xanthobacteraceae</taxon>
        <taxon>Xanthobacter</taxon>
    </lineage>
</organism>
<evidence type="ECO:0000313" key="2">
    <source>
        <dbReference type="Proteomes" id="UP000596427"/>
    </source>
</evidence>
<keyword evidence="2" id="KW-1185">Reference proteome</keyword>
<dbReference type="AlphaFoldDB" id="A0A974PSS9"/>
<sequence length="222" mass="25294">MAGKGKSTLFSEMTPGADFEARFNAWYDTEHIPIRMDCPGFVSGQRYRRHDGPGYLAVYEMDTLGAMSTEAYTKVKTQPSEETAWMLKNVTGFTRYLADETSVRANIDPQEALDAPFLYAVSFTVPAEATADFDDWYEQDHVPLLLKEPKWLMVRRMRVADGVPETYTHLALHYLADADALQSPARDAARATPWRARLAKEPWFKGSYTVFSRHGQRHFARV</sequence>
<dbReference type="EMBL" id="CP063362">
    <property type="protein sequence ID" value="QRG09089.1"/>
    <property type="molecule type" value="Genomic_DNA"/>
</dbReference>
<accession>A0A974PSS9</accession>
<name>A0A974PSS9_9HYPH</name>
<dbReference type="SUPFAM" id="SSF54909">
    <property type="entry name" value="Dimeric alpha+beta barrel"/>
    <property type="match status" value="2"/>
</dbReference>
<dbReference type="InterPro" id="IPR011008">
    <property type="entry name" value="Dimeric_a/b-barrel"/>
</dbReference>
<dbReference type="RefSeq" id="WP_203196006.1">
    <property type="nucleotide sequence ID" value="NZ_CP063362.1"/>
</dbReference>
<reference evidence="1 2" key="1">
    <citation type="submission" date="2020-10" db="EMBL/GenBank/DDBJ databases">
        <title>Degradation of 1,4-Dioxane by Xanthobacter sp. YN2, via a Novel Group-2 Soluble Di-Iron Monooxygenase.</title>
        <authorList>
            <person name="Ma F."/>
            <person name="Wang Y."/>
            <person name="Yang J."/>
            <person name="Guo H."/>
            <person name="Su D."/>
            <person name="Yu L."/>
        </authorList>
    </citation>
    <scope>NUCLEOTIDE SEQUENCE [LARGE SCALE GENOMIC DNA]</scope>
    <source>
        <strain evidence="1 2">YN2</strain>
    </source>
</reference>
<gene>
    <name evidence="1" type="ORF">EZH22_12920</name>
</gene>
<dbReference type="KEGG" id="xdi:EZH22_12920"/>